<dbReference type="OrthoDB" id="8771597at2"/>
<dbReference type="AlphaFoldDB" id="A0A5J6V9D6"/>
<reference evidence="4 5" key="1">
    <citation type="submission" date="2019-09" db="EMBL/GenBank/DDBJ databases">
        <title>Serinicoccus pratensis sp. nov., isolated from meadow soil.</title>
        <authorList>
            <person name="Zhang W."/>
        </authorList>
    </citation>
    <scope>NUCLEOTIDE SEQUENCE [LARGE SCALE GENOMIC DNA]</scope>
    <source>
        <strain evidence="4 5">W204</strain>
    </source>
</reference>
<feature type="region of interest" description="Disordered" evidence="1">
    <location>
        <begin position="350"/>
        <end position="410"/>
    </location>
</feature>
<keyword evidence="2" id="KW-0472">Membrane</keyword>
<keyword evidence="2" id="KW-1133">Transmembrane helix</keyword>
<gene>
    <name evidence="4" type="ORF">FY030_14650</name>
</gene>
<keyword evidence="3" id="KW-0732">Signal</keyword>
<evidence type="ECO:0000256" key="3">
    <source>
        <dbReference type="SAM" id="SignalP"/>
    </source>
</evidence>
<feature type="signal peptide" evidence="3">
    <location>
        <begin position="1"/>
        <end position="25"/>
    </location>
</feature>
<evidence type="ECO:0000256" key="2">
    <source>
        <dbReference type="SAM" id="Phobius"/>
    </source>
</evidence>
<dbReference type="KEGG" id="serw:FY030_14650"/>
<sequence>MSHCRAPRPVLAAATALALVSISGAALPALSRPADSIDRSDTSVEGVFSDDSPFYRELPDDTPVADDSEILVSSLYQQGIDNYGQPDSPSLTINVYHWTAPLFAASTTDVQHDIRPWNCQNKDPGWDAELAGMLRGVHLPAAFEPDDTTDGNVSIYNVDTGQLVELWQARQAPDGAWEACWGGMIEDASRSQGSFPVPYGAAAGGLAMWGYTIRQQELLDGSINHVVGLGIPKVKRGVISWPAVRTDGREDGTELAMGQMLRLPADFDLDSLNLSPSARTVAQAAQDYGIIITDTSGALAFAGEHASGLLDVRYEEIFRGRYSVEEMAGDPARGEDPFPLDQLVALPVDYGQDLPWPPEEPIAVDPESDPDADRDEVTSAGEDVSPTTAAASPETTAAAPPETTSEAEEQEAAIPWAAVLVGLLVAAGAAVAGLLLRRR</sequence>
<organism evidence="4 5">
    <name type="scientific">Ornithinimicrobium pratense</name>
    <dbReference type="NCBI Taxonomy" id="2593973"/>
    <lineage>
        <taxon>Bacteria</taxon>
        <taxon>Bacillati</taxon>
        <taxon>Actinomycetota</taxon>
        <taxon>Actinomycetes</taxon>
        <taxon>Micrococcales</taxon>
        <taxon>Ornithinimicrobiaceae</taxon>
        <taxon>Ornithinimicrobium</taxon>
    </lineage>
</organism>
<evidence type="ECO:0000256" key="1">
    <source>
        <dbReference type="SAM" id="MobiDB-lite"/>
    </source>
</evidence>
<dbReference type="RefSeq" id="WP_158062265.1">
    <property type="nucleotide sequence ID" value="NZ_CP044427.1"/>
</dbReference>
<protein>
    <submittedName>
        <fullName evidence="4">Uncharacterized protein</fullName>
    </submittedName>
</protein>
<accession>A0A5J6V9D6</accession>
<feature type="transmembrane region" description="Helical" evidence="2">
    <location>
        <begin position="413"/>
        <end position="436"/>
    </location>
</feature>
<keyword evidence="5" id="KW-1185">Reference proteome</keyword>
<feature type="compositionally biased region" description="Low complexity" evidence="1">
    <location>
        <begin position="385"/>
        <end position="404"/>
    </location>
</feature>
<dbReference type="EMBL" id="CP044427">
    <property type="protein sequence ID" value="QFG69771.1"/>
    <property type="molecule type" value="Genomic_DNA"/>
</dbReference>
<keyword evidence="2" id="KW-0812">Transmembrane</keyword>
<evidence type="ECO:0000313" key="5">
    <source>
        <dbReference type="Proteomes" id="UP000326546"/>
    </source>
</evidence>
<dbReference type="Proteomes" id="UP000326546">
    <property type="component" value="Chromosome"/>
</dbReference>
<evidence type="ECO:0000313" key="4">
    <source>
        <dbReference type="EMBL" id="QFG69771.1"/>
    </source>
</evidence>
<feature type="chain" id="PRO_5023870904" evidence="3">
    <location>
        <begin position="26"/>
        <end position="439"/>
    </location>
</feature>
<proteinExistence type="predicted"/>
<name>A0A5J6V9D6_9MICO</name>